<evidence type="ECO:0000256" key="1">
    <source>
        <dbReference type="SAM" id="Phobius"/>
    </source>
</evidence>
<sequence length="41" mass="4703">MDDSKYFFHFGGEVLNKWLKAWSIFIFTIGGLLVVLLIGLI</sequence>
<dbReference type="KEGG" id="lsp:Bsph_1287"/>
<keyword evidence="1" id="KW-0812">Transmembrane</keyword>
<dbReference type="Proteomes" id="UP000002164">
    <property type="component" value="Chromosome"/>
</dbReference>
<keyword evidence="1" id="KW-1133">Transmembrane helix</keyword>
<organism evidence="2 3">
    <name type="scientific">Lysinibacillus sphaericus (strain C3-41)</name>
    <dbReference type="NCBI Taxonomy" id="444177"/>
    <lineage>
        <taxon>Bacteria</taxon>
        <taxon>Bacillati</taxon>
        <taxon>Bacillota</taxon>
        <taxon>Bacilli</taxon>
        <taxon>Bacillales</taxon>
        <taxon>Bacillaceae</taxon>
        <taxon>Lysinibacillus</taxon>
    </lineage>
</organism>
<feature type="transmembrane region" description="Helical" evidence="1">
    <location>
        <begin position="20"/>
        <end position="40"/>
    </location>
</feature>
<proteinExistence type="predicted"/>
<keyword evidence="1" id="KW-0472">Membrane</keyword>
<dbReference type="HOGENOM" id="CLU_3272392_0_0_9"/>
<evidence type="ECO:0000313" key="3">
    <source>
        <dbReference type="Proteomes" id="UP000002164"/>
    </source>
</evidence>
<evidence type="ECO:0000313" key="2">
    <source>
        <dbReference type="EMBL" id="ACA38895.1"/>
    </source>
</evidence>
<accession>B1HP43</accession>
<dbReference type="EMBL" id="CP000817">
    <property type="protein sequence ID" value="ACA38895.1"/>
    <property type="molecule type" value="Genomic_DNA"/>
</dbReference>
<gene>
    <name evidence="2" type="ordered locus">Bsph_1287</name>
</gene>
<protein>
    <submittedName>
        <fullName evidence="2">Uncharacterized protein</fullName>
    </submittedName>
</protein>
<dbReference type="AlphaFoldDB" id="B1HP43"/>
<reference evidence="2 3" key="1">
    <citation type="journal article" date="2008" name="J. Bacteriol.">
        <title>Complete genome sequence of the mosquitocidal bacterium Bacillus sphaericus C3-41 and comparison with those of closely related Bacillus species.</title>
        <authorList>
            <person name="Hu X."/>
            <person name="Fan W."/>
            <person name="Han B."/>
            <person name="Liu H."/>
            <person name="Zheng D."/>
            <person name="Li Q."/>
            <person name="Dong W."/>
            <person name="Yan J."/>
            <person name="Gao M."/>
            <person name="Berry C."/>
            <person name="Yuan Z."/>
        </authorList>
    </citation>
    <scope>NUCLEOTIDE SEQUENCE [LARGE SCALE GENOMIC DNA]</scope>
    <source>
        <strain evidence="2 3">C3-41</strain>
    </source>
</reference>
<dbReference type="EnsemblBacteria" id="ACA38895">
    <property type="protein sequence ID" value="ACA38895"/>
    <property type="gene ID" value="Bsph_1287"/>
</dbReference>
<name>B1HP43_LYSSC</name>